<dbReference type="GO" id="GO:0010792">
    <property type="term" value="P:DNA double-strand break processing involved in repair via single-strand annealing"/>
    <property type="evidence" value="ECO:0007669"/>
    <property type="project" value="TreeGrafter"/>
</dbReference>
<feature type="coiled-coil region" evidence="4">
    <location>
        <begin position="23"/>
        <end position="57"/>
    </location>
</feature>
<keyword evidence="3" id="KW-0539">Nucleus</keyword>
<gene>
    <name evidence="7" type="ORF">ASPCAL08142</name>
</gene>
<dbReference type="PANTHER" id="PTHR15107:SF0">
    <property type="entry name" value="DNA ENDONUCLEASE ACTIVATOR CTP1 C-TERMINAL DOMAIN-CONTAINING PROTEIN"/>
    <property type="match status" value="1"/>
</dbReference>
<dbReference type="Pfam" id="PF08573">
    <property type="entry name" value="SAE2"/>
    <property type="match status" value="1"/>
</dbReference>
<evidence type="ECO:0000256" key="1">
    <source>
        <dbReference type="ARBA" id="ARBA00004123"/>
    </source>
</evidence>
<dbReference type="AlphaFoldDB" id="A0A0U5CQ36"/>
<dbReference type="GO" id="GO:0003684">
    <property type="term" value="F:damaged DNA binding"/>
    <property type="evidence" value="ECO:0007669"/>
    <property type="project" value="TreeGrafter"/>
</dbReference>
<evidence type="ECO:0000256" key="2">
    <source>
        <dbReference type="ARBA" id="ARBA00022763"/>
    </source>
</evidence>
<name>A0A0U5CQ36_ASPCI</name>
<sequence length="702" mass="78487">MDALKQLHTSISGTFEKCFNDTYKKLNAELAAYDARVHDAEERAKAADEARRELRFETKVLREELSLLRGKTRTTGFDSTGNGPITRSLELDEIFEPSLVLGDVDASDFSAERFKTISDRYLQLYGQAGMFLEASLALRAQVKSHKRKLERLQSFFARSEFTLTFGDQVVKFQRVEQKPAETTTLLEVADPNANTEAPTKKPVLPTASDGGSIIEDEQEQGGERQILIGDSRQDPIHSDASTVELPPVPLAPRSTQKSGTLKRRYSGDQPALKHGSSPRSANKGGLGHPIIVKSETMSSSPVMTYPSHTSHTGPTGTQDLDDIGDTVVTPTKRIRCREEPSFRSLSAESQPPNMKTSSAPFLTQHSRMNGRNGSGVLQPVDGNLRTPSGLYQTLNKGRKMEPGSMKRLSALTEDGDETCPLAFTRKAGTRTPENSPYFQIRSIGNRLTNLLDQPSPSSRSLQPKPAADKPTRRRTRSPEKGSSTANRSESDTTSATTPATSEQSRTNSKLSVRQPRSASPIKIAPEDEPYRARPLNRLALDHFKINPDRNQGLDFAYDEVVRKRDERKCMGGCTRPGCCGDKFRAMARFGISTVASGRQISDEEILEEFLGEGEHTIEDLSTEQRRDLLEQAKTKFFSDRFGRHRHQHHRSGTPPGFWRTDMPGTQELEEDREQAHRFEREKVEERYREAMRLGGRWMFADE</sequence>
<evidence type="ECO:0000256" key="3">
    <source>
        <dbReference type="ARBA" id="ARBA00023242"/>
    </source>
</evidence>
<evidence type="ECO:0000256" key="5">
    <source>
        <dbReference type="SAM" id="MobiDB-lite"/>
    </source>
</evidence>
<dbReference type="InterPro" id="IPR033316">
    <property type="entry name" value="RBBP8-like"/>
</dbReference>
<dbReference type="InterPro" id="IPR013882">
    <property type="entry name" value="Ctp1_C"/>
</dbReference>
<dbReference type="OrthoDB" id="5801062at2759"/>
<keyword evidence="4" id="KW-0175">Coiled coil</keyword>
<protein>
    <recommendedName>
        <fullName evidence="6">DNA endonuclease activator Ctp1 C-terminal domain-containing protein</fullName>
    </recommendedName>
</protein>
<reference evidence="8" key="1">
    <citation type="journal article" date="2016" name="Genome Announc.">
        <title>Draft genome sequences of fungus Aspergillus calidoustus.</title>
        <authorList>
            <person name="Horn F."/>
            <person name="Linde J."/>
            <person name="Mattern D.J."/>
            <person name="Walther G."/>
            <person name="Guthke R."/>
            <person name="Scherlach K."/>
            <person name="Martin K."/>
            <person name="Brakhage A.A."/>
            <person name="Petzke L."/>
            <person name="Valiante V."/>
        </authorList>
    </citation>
    <scope>NUCLEOTIDE SEQUENCE [LARGE SCALE GENOMIC DNA]</scope>
    <source>
        <strain evidence="8">SF006504</strain>
    </source>
</reference>
<feature type="region of interest" description="Disordered" evidence="5">
    <location>
        <begin position="448"/>
        <end position="528"/>
    </location>
</feature>
<evidence type="ECO:0000259" key="6">
    <source>
        <dbReference type="Pfam" id="PF08573"/>
    </source>
</evidence>
<dbReference type="STRING" id="454130.A0A0U5CQ36"/>
<dbReference type="GO" id="GO:0005634">
    <property type="term" value="C:nucleus"/>
    <property type="evidence" value="ECO:0007669"/>
    <property type="project" value="UniProtKB-SubCell"/>
</dbReference>
<feature type="region of interest" description="Disordered" evidence="5">
    <location>
        <begin position="233"/>
        <end position="324"/>
    </location>
</feature>
<dbReference type="PANTHER" id="PTHR15107">
    <property type="entry name" value="RETINOBLASTOMA BINDING PROTEIN 8"/>
    <property type="match status" value="1"/>
</dbReference>
<feature type="compositionally biased region" description="Polar residues" evidence="5">
    <location>
        <begin position="448"/>
        <end position="461"/>
    </location>
</feature>
<keyword evidence="8" id="KW-1185">Reference proteome</keyword>
<feature type="domain" description="DNA endonuclease activator Ctp1 C-terminal" evidence="6">
    <location>
        <begin position="556"/>
        <end position="667"/>
    </location>
</feature>
<feature type="compositionally biased region" description="Polar residues" evidence="5">
    <location>
        <begin position="295"/>
        <end position="318"/>
    </location>
</feature>
<evidence type="ECO:0000313" key="7">
    <source>
        <dbReference type="EMBL" id="CEN61488.1"/>
    </source>
</evidence>
<dbReference type="Proteomes" id="UP000054771">
    <property type="component" value="Unassembled WGS sequence"/>
</dbReference>
<evidence type="ECO:0000256" key="4">
    <source>
        <dbReference type="SAM" id="Coils"/>
    </source>
</evidence>
<feature type="compositionally biased region" description="Low complexity" evidence="5">
    <location>
        <begin position="491"/>
        <end position="504"/>
    </location>
</feature>
<evidence type="ECO:0000313" key="8">
    <source>
        <dbReference type="Proteomes" id="UP000054771"/>
    </source>
</evidence>
<feature type="compositionally biased region" description="Polar residues" evidence="5">
    <location>
        <begin position="505"/>
        <end position="517"/>
    </location>
</feature>
<dbReference type="EMBL" id="CDMC01000006">
    <property type="protein sequence ID" value="CEN61488.1"/>
    <property type="molecule type" value="Genomic_DNA"/>
</dbReference>
<dbReference type="OMA" id="TRPGCCG"/>
<organism evidence="7 8">
    <name type="scientific">Aspergillus calidoustus</name>
    <dbReference type="NCBI Taxonomy" id="454130"/>
    <lineage>
        <taxon>Eukaryota</taxon>
        <taxon>Fungi</taxon>
        <taxon>Dikarya</taxon>
        <taxon>Ascomycota</taxon>
        <taxon>Pezizomycotina</taxon>
        <taxon>Eurotiomycetes</taxon>
        <taxon>Eurotiomycetidae</taxon>
        <taxon>Eurotiales</taxon>
        <taxon>Aspergillaceae</taxon>
        <taxon>Aspergillus</taxon>
        <taxon>Aspergillus subgen. Nidulantes</taxon>
    </lineage>
</organism>
<proteinExistence type="predicted"/>
<feature type="region of interest" description="Disordered" evidence="5">
    <location>
        <begin position="190"/>
        <end position="213"/>
    </location>
</feature>
<feature type="region of interest" description="Disordered" evidence="5">
    <location>
        <begin position="642"/>
        <end position="661"/>
    </location>
</feature>
<keyword evidence="2" id="KW-0227">DNA damage</keyword>
<feature type="compositionally biased region" description="Basic residues" evidence="5">
    <location>
        <begin position="642"/>
        <end position="651"/>
    </location>
</feature>
<accession>A0A0U5CQ36</accession>
<comment type="subcellular location">
    <subcellularLocation>
        <location evidence="1">Nucleus</location>
    </subcellularLocation>
</comment>